<dbReference type="OrthoDB" id="5615749at2"/>
<accession>A0A1L6TF77</accession>
<gene>
    <name evidence="1" type="ORF">KU39_2981</name>
</gene>
<protein>
    <submittedName>
        <fullName evidence="1">Membrane protein</fullName>
    </submittedName>
</protein>
<organism evidence="1 2">
    <name type="scientific">Piscirickettsia salmonis</name>
    <dbReference type="NCBI Taxonomy" id="1238"/>
    <lineage>
        <taxon>Bacteria</taxon>
        <taxon>Pseudomonadati</taxon>
        <taxon>Pseudomonadota</taxon>
        <taxon>Gammaproteobacteria</taxon>
        <taxon>Thiotrichales</taxon>
        <taxon>Piscirickettsiaceae</taxon>
        <taxon>Piscirickettsia</taxon>
    </lineage>
</organism>
<reference evidence="1 2" key="1">
    <citation type="journal article" date="2014" name="Genome Announc.">
        <title>Comparative Genome Analysis of Two Isolates of the Fish Pathogen Piscirickettsia salmonis from Different Hosts Reveals Major Differences in Virulence-Associated Secretion Systems.</title>
        <authorList>
            <person name="Bohle H."/>
            <person name="Henriquez P."/>
            <person name="Grothusen H."/>
            <person name="Navas E."/>
            <person name="Sandoval A."/>
            <person name="Bustamante F."/>
            <person name="Bustos P."/>
            <person name="Mancilla M."/>
        </authorList>
    </citation>
    <scope>NUCLEOTIDE SEQUENCE [LARGE SCALE GENOMIC DNA]</scope>
    <source>
        <strain evidence="2">B1-32597</strain>
    </source>
</reference>
<evidence type="ECO:0000313" key="2">
    <source>
        <dbReference type="Proteomes" id="UP000029558"/>
    </source>
</evidence>
<dbReference type="RefSeq" id="WP_017375948.1">
    <property type="nucleotide sequence ID" value="NZ_CP012508.1"/>
</dbReference>
<dbReference type="AlphaFoldDB" id="A0A1L6TF77"/>
<evidence type="ECO:0000313" key="1">
    <source>
        <dbReference type="EMBL" id="ALB24156.1"/>
    </source>
</evidence>
<dbReference type="Proteomes" id="UP000029558">
    <property type="component" value="Chromosome"/>
</dbReference>
<dbReference type="EMBL" id="CP012508">
    <property type="protein sequence ID" value="ALB24156.1"/>
    <property type="molecule type" value="Genomic_DNA"/>
</dbReference>
<name>A0A1L6TF77_PISSA</name>
<proteinExistence type="predicted"/>
<sequence length="222" mass="24900">MTIIDDIRHAYRLTVGYRWKFWMAFLPVLFLLTASQLITVQKVHNPSISLNVLQILIQAIVAFAVVGLYRFGLLRAREQACGAFRTVWGVSQWRAGLAYIGASIILTVIVTLGMVLIGLLGHIVPISVVVVLSLFYLFFIFLGTVFIPLIILDGQLPWYKAVFGSFVLIRYGFSEFAQLVVAALILMIVSILTLGILFVWVLPLLFVLTSGTYLRLLNHAKR</sequence>